<gene>
    <name evidence="1" type="ORF">STIAU_2958</name>
</gene>
<evidence type="ECO:0000313" key="1">
    <source>
        <dbReference type="EMBL" id="EAU69679.1"/>
    </source>
</evidence>
<dbReference type="Proteomes" id="UP000032702">
    <property type="component" value="Unassembled WGS sequence"/>
</dbReference>
<reference evidence="1 2" key="1">
    <citation type="submission" date="2006-04" db="EMBL/GenBank/DDBJ databases">
        <authorList>
            <person name="Nierman W.C."/>
        </authorList>
    </citation>
    <scope>NUCLEOTIDE SEQUENCE [LARGE SCALE GENOMIC DNA]</scope>
    <source>
        <strain evidence="1 2">DW4/3-1</strain>
    </source>
</reference>
<organism evidence="1 2">
    <name type="scientific">Stigmatella aurantiaca (strain DW4/3-1)</name>
    <dbReference type="NCBI Taxonomy" id="378806"/>
    <lineage>
        <taxon>Bacteria</taxon>
        <taxon>Pseudomonadati</taxon>
        <taxon>Myxococcota</taxon>
        <taxon>Myxococcia</taxon>
        <taxon>Myxococcales</taxon>
        <taxon>Cystobacterineae</taxon>
        <taxon>Archangiaceae</taxon>
        <taxon>Stigmatella</taxon>
    </lineage>
</organism>
<sequence length="265" mass="29606">MACGANRTATPRQYNQATLDSASNSCRQAPSLCRPSVGEKLQVVPPPPAQPPPPISAAVSMAIAGGALIQPSRHLDDELRRHIEKSLSECADEARSQAMLQHFKTRGPTQQECEEEIGKDSQGRTITRAMQLGLEQHKIAMDCTARILDKLSPGGFSIQPRYRYDPQTRTTEYLPDEVVKKLLKQGRGTELRGTLEPDIVIHEADARRVQAVYDYKFPCVSTDKRSRWREYPDGHPYEGRHQGSMYKQALGVDPAMVQPRIGVFR</sequence>
<protein>
    <submittedName>
        <fullName evidence="1">Uncharacterized protein</fullName>
    </submittedName>
</protein>
<dbReference type="EMBL" id="AAMD01000004">
    <property type="protein sequence ID" value="EAU69679.1"/>
    <property type="molecule type" value="Genomic_DNA"/>
</dbReference>
<accession>Q09D53</accession>
<dbReference type="AlphaFoldDB" id="Q09D53"/>
<evidence type="ECO:0000313" key="2">
    <source>
        <dbReference type="Proteomes" id="UP000032702"/>
    </source>
</evidence>
<name>Q09D53_STIAD</name>
<comment type="caution">
    <text evidence="1">The sequence shown here is derived from an EMBL/GenBank/DDBJ whole genome shotgun (WGS) entry which is preliminary data.</text>
</comment>
<proteinExistence type="predicted"/>